<name>A0A0C3QHN9_9AGAM</name>
<dbReference type="HOGENOM" id="CLU_710166_0_0_1"/>
<gene>
    <name evidence="2" type="ORF">M407DRAFT_19533</name>
</gene>
<accession>A0A0C3QHN9</accession>
<sequence>MSDEEQCSSNSDVADRMESADRMVIEAPSTESASSTLFSREIDMDDAEDPKIPRRVDADPRHNQLTPSSNQLNPPPSLASDERSQLPMPDTNPDRDSAPSQSSPFVVAGRQTAPKTAPTSSVVETGRQVAASPSGRAPSTVSATDKVMSTLSTTSLPVVAGLSVVANRKTSPKPARPSSVVETGRQVAASPSGRAPSTLSATDKVLSTSPASLPVVAGRQPGPNATLPSSVVATGRQVAASPFGRAPSTVSATGELNGQPGSISIQVGTPSEAAMGGVESGRRAIKGSRRVARAIAKTKVTWQMVQQKARQTQAALEAAQLNAAASNPPSSLQSEELRLSQQWHAAQPPPPPEAMAYINTDQEEYDGDGEEYDGDPDDIDAQIAWALSH</sequence>
<feature type="compositionally biased region" description="Polar residues" evidence="1">
    <location>
        <begin position="29"/>
        <end position="38"/>
    </location>
</feature>
<feature type="compositionally biased region" description="Basic and acidic residues" evidence="1">
    <location>
        <begin position="49"/>
        <end position="62"/>
    </location>
</feature>
<feature type="region of interest" description="Disordered" evidence="1">
    <location>
        <begin position="320"/>
        <end position="378"/>
    </location>
</feature>
<dbReference type="AlphaFoldDB" id="A0A0C3QHN9"/>
<evidence type="ECO:0000256" key="1">
    <source>
        <dbReference type="SAM" id="MobiDB-lite"/>
    </source>
</evidence>
<feature type="region of interest" description="Disordered" evidence="1">
    <location>
        <begin position="168"/>
        <end position="202"/>
    </location>
</feature>
<protein>
    <submittedName>
        <fullName evidence="2">Uncharacterized protein</fullName>
    </submittedName>
</protein>
<feature type="region of interest" description="Disordered" evidence="1">
    <location>
        <begin position="1"/>
        <end position="144"/>
    </location>
</feature>
<feature type="compositionally biased region" description="Low complexity" evidence="1">
    <location>
        <begin position="320"/>
        <end position="342"/>
    </location>
</feature>
<proteinExistence type="predicted"/>
<reference evidence="3" key="2">
    <citation type="submission" date="2015-01" db="EMBL/GenBank/DDBJ databases">
        <title>Evolutionary Origins and Diversification of the Mycorrhizal Mutualists.</title>
        <authorList>
            <consortium name="DOE Joint Genome Institute"/>
            <consortium name="Mycorrhizal Genomics Consortium"/>
            <person name="Kohler A."/>
            <person name="Kuo A."/>
            <person name="Nagy L.G."/>
            <person name="Floudas D."/>
            <person name="Copeland A."/>
            <person name="Barry K.W."/>
            <person name="Cichocki N."/>
            <person name="Veneault-Fourrey C."/>
            <person name="LaButti K."/>
            <person name="Lindquist E.A."/>
            <person name="Lipzen A."/>
            <person name="Lundell T."/>
            <person name="Morin E."/>
            <person name="Murat C."/>
            <person name="Riley R."/>
            <person name="Ohm R."/>
            <person name="Sun H."/>
            <person name="Tunlid A."/>
            <person name="Henrissat B."/>
            <person name="Grigoriev I.V."/>
            <person name="Hibbett D.S."/>
            <person name="Martin F."/>
        </authorList>
    </citation>
    <scope>NUCLEOTIDE SEQUENCE [LARGE SCALE GENOMIC DNA]</scope>
    <source>
        <strain evidence="3">MUT 4182</strain>
    </source>
</reference>
<keyword evidence="3" id="KW-1185">Reference proteome</keyword>
<feature type="compositionally biased region" description="Acidic residues" evidence="1">
    <location>
        <begin position="361"/>
        <end position="378"/>
    </location>
</feature>
<evidence type="ECO:0000313" key="3">
    <source>
        <dbReference type="Proteomes" id="UP000054248"/>
    </source>
</evidence>
<reference evidence="2 3" key="1">
    <citation type="submission" date="2014-04" db="EMBL/GenBank/DDBJ databases">
        <authorList>
            <consortium name="DOE Joint Genome Institute"/>
            <person name="Kuo A."/>
            <person name="Girlanda M."/>
            <person name="Perotto S."/>
            <person name="Kohler A."/>
            <person name="Nagy L.G."/>
            <person name="Floudas D."/>
            <person name="Copeland A."/>
            <person name="Barry K.W."/>
            <person name="Cichocki N."/>
            <person name="Veneault-Fourrey C."/>
            <person name="LaButti K."/>
            <person name="Lindquist E.A."/>
            <person name="Lipzen A."/>
            <person name="Lundell T."/>
            <person name="Morin E."/>
            <person name="Murat C."/>
            <person name="Sun H."/>
            <person name="Tunlid A."/>
            <person name="Henrissat B."/>
            <person name="Grigoriev I.V."/>
            <person name="Hibbett D.S."/>
            <person name="Martin F."/>
            <person name="Nordberg H.P."/>
            <person name="Cantor M.N."/>
            <person name="Hua S.X."/>
        </authorList>
    </citation>
    <scope>NUCLEOTIDE SEQUENCE [LARGE SCALE GENOMIC DNA]</scope>
    <source>
        <strain evidence="2 3">MUT 4182</strain>
    </source>
</reference>
<feature type="compositionally biased region" description="Basic and acidic residues" evidence="1">
    <location>
        <begin position="13"/>
        <end position="24"/>
    </location>
</feature>
<feature type="compositionally biased region" description="Polar residues" evidence="1">
    <location>
        <begin position="113"/>
        <end position="123"/>
    </location>
</feature>
<dbReference type="EMBL" id="KN822963">
    <property type="protein sequence ID" value="KIO31390.1"/>
    <property type="molecule type" value="Genomic_DNA"/>
</dbReference>
<dbReference type="Proteomes" id="UP000054248">
    <property type="component" value="Unassembled WGS sequence"/>
</dbReference>
<dbReference type="OrthoDB" id="3268321at2759"/>
<evidence type="ECO:0000313" key="2">
    <source>
        <dbReference type="EMBL" id="KIO31390.1"/>
    </source>
</evidence>
<organism evidence="2 3">
    <name type="scientific">Tulasnella calospora MUT 4182</name>
    <dbReference type="NCBI Taxonomy" id="1051891"/>
    <lineage>
        <taxon>Eukaryota</taxon>
        <taxon>Fungi</taxon>
        <taxon>Dikarya</taxon>
        <taxon>Basidiomycota</taxon>
        <taxon>Agaricomycotina</taxon>
        <taxon>Agaricomycetes</taxon>
        <taxon>Cantharellales</taxon>
        <taxon>Tulasnellaceae</taxon>
        <taxon>Tulasnella</taxon>
    </lineage>
</organism>